<sequence length="283" mass="32638">MLMLKIYFLSVSMVLTIHRVDCQDSTQHVYADSDSQCEQLCLSKLERIEGEQRNILDWLENLQADRQIQLDAQLLQMELKKRVKSQQEEDFGPRLQSQMELLQTAMQSLQAKMEDQAAAQNKLEGAVKAVETSLQVLQEKIRFQNPDFSTKPASRVTIIPPGFERIGKGYYYIEHNIIVGWELARSTCNSFGGILATIRDEEELNFIQAKLRRDTHYWIGINDREIEGKFVSLASGEPHTFLKWAAHQPNNLDNQDCVTLHNGEMNDFSCPTEYYFICQVDNI</sequence>
<name>A0A9P9YNR6_9MUSC</name>
<dbReference type="SUPFAM" id="SSF56436">
    <property type="entry name" value="C-type lectin-like"/>
    <property type="match status" value="1"/>
</dbReference>
<feature type="coiled-coil region" evidence="1">
    <location>
        <begin position="99"/>
        <end position="140"/>
    </location>
</feature>
<feature type="signal peptide" evidence="2">
    <location>
        <begin position="1"/>
        <end position="22"/>
    </location>
</feature>
<organism evidence="4 5">
    <name type="scientific">Drosophila gunungcola</name>
    <name type="common">fruit fly</name>
    <dbReference type="NCBI Taxonomy" id="103775"/>
    <lineage>
        <taxon>Eukaryota</taxon>
        <taxon>Metazoa</taxon>
        <taxon>Ecdysozoa</taxon>
        <taxon>Arthropoda</taxon>
        <taxon>Hexapoda</taxon>
        <taxon>Insecta</taxon>
        <taxon>Pterygota</taxon>
        <taxon>Neoptera</taxon>
        <taxon>Endopterygota</taxon>
        <taxon>Diptera</taxon>
        <taxon>Brachycera</taxon>
        <taxon>Muscomorpha</taxon>
        <taxon>Ephydroidea</taxon>
        <taxon>Drosophilidae</taxon>
        <taxon>Drosophila</taxon>
        <taxon>Sophophora</taxon>
    </lineage>
</organism>
<dbReference type="Pfam" id="PF00059">
    <property type="entry name" value="Lectin_C"/>
    <property type="match status" value="1"/>
</dbReference>
<keyword evidence="1" id="KW-0175">Coiled coil</keyword>
<dbReference type="EMBL" id="JAMKOV010000004">
    <property type="protein sequence ID" value="KAI8040316.1"/>
    <property type="molecule type" value="Genomic_DNA"/>
</dbReference>
<dbReference type="PANTHER" id="PTHR22803">
    <property type="entry name" value="MANNOSE, PHOSPHOLIPASE, LECTIN RECEPTOR RELATED"/>
    <property type="match status" value="1"/>
</dbReference>
<feature type="chain" id="PRO_5040164063" description="C-type lectin domain-containing protein" evidence="2">
    <location>
        <begin position="23"/>
        <end position="283"/>
    </location>
</feature>
<dbReference type="InterPro" id="IPR050111">
    <property type="entry name" value="C-type_lectin/snaclec_domain"/>
</dbReference>
<evidence type="ECO:0000313" key="4">
    <source>
        <dbReference type="EMBL" id="KAI8040316.1"/>
    </source>
</evidence>
<keyword evidence="2" id="KW-0732">Signal</keyword>
<reference evidence="4" key="1">
    <citation type="journal article" date="2023" name="Genome Biol. Evol.">
        <title>Long-read-based Genome Assembly of Drosophila gunungcola Reveals Fewer Chemosensory Genes in Flower-breeding Species.</title>
        <authorList>
            <person name="Negi A."/>
            <person name="Liao B.Y."/>
            <person name="Yeh S.D."/>
        </authorList>
    </citation>
    <scope>NUCLEOTIDE SEQUENCE</scope>
    <source>
        <strain evidence="4">Sukarami</strain>
    </source>
</reference>
<dbReference type="InterPro" id="IPR016187">
    <property type="entry name" value="CTDL_fold"/>
</dbReference>
<dbReference type="InterPro" id="IPR016186">
    <property type="entry name" value="C-type_lectin-like/link_sf"/>
</dbReference>
<accession>A0A9P9YNR6</accession>
<comment type="caution">
    <text evidence="4">The sequence shown here is derived from an EMBL/GenBank/DDBJ whole genome shotgun (WGS) entry which is preliminary data.</text>
</comment>
<dbReference type="AlphaFoldDB" id="A0A9P9YNR6"/>
<proteinExistence type="predicted"/>
<feature type="domain" description="C-type lectin" evidence="3">
    <location>
        <begin position="170"/>
        <end position="279"/>
    </location>
</feature>
<dbReference type="CDD" id="cd00037">
    <property type="entry name" value="CLECT"/>
    <property type="match status" value="1"/>
</dbReference>
<dbReference type="Proteomes" id="UP001059596">
    <property type="component" value="Unassembled WGS sequence"/>
</dbReference>
<evidence type="ECO:0000313" key="5">
    <source>
        <dbReference type="Proteomes" id="UP001059596"/>
    </source>
</evidence>
<dbReference type="InterPro" id="IPR001304">
    <property type="entry name" value="C-type_lectin-like"/>
</dbReference>
<protein>
    <recommendedName>
        <fullName evidence="3">C-type lectin domain-containing protein</fullName>
    </recommendedName>
</protein>
<gene>
    <name evidence="4" type="ORF">M5D96_006256</name>
</gene>
<dbReference type="SMART" id="SM00034">
    <property type="entry name" value="CLECT"/>
    <property type="match status" value="1"/>
</dbReference>
<evidence type="ECO:0000259" key="3">
    <source>
        <dbReference type="PROSITE" id="PS50041"/>
    </source>
</evidence>
<keyword evidence="5" id="KW-1185">Reference proteome</keyword>
<dbReference type="OrthoDB" id="7950296at2759"/>
<dbReference type="PROSITE" id="PS50041">
    <property type="entry name" value="C_TYPE_LECTIN_2"/>
    <property type="match status" value="1"/>
</dbReference>
<evidence type="ECO:0000256" key="2">
    <source>
        <dbReference type="SAM" id="SignalP"/>
    </source>
</evidence>
<evidence type="ECO:0000256" key="1">
    <source>
        <dbReference type="SAM" id="Coils"/>
    </source>
</evidence>
<dbReference type="Gene3D" id="3.10.100.10">
    <property type="entry name" value="Mannose-Binding Protein A, subunit A"/>
    <property type="match status" value="1"/>
</dbReference>